<evidence type="ECO:0000256" key="1">
    <source>
        <dbReference type="SAM" id="Phobius"/>
    </source>
</evidence>
<sequence length="122" mass="14118">MTIVSNDPIYWPHISFNIFLLLASWWYMIGLNTRTRVISATVQLAAAAHNTLWLIPASFSSLIGMILRFLLVYFLWRWPAEGTTIQMLLFDPKGFLDQAQGSEERKYHEKLLKTTLTPTGNW</sequence>
<accession>A0A9P7ARV8</accession>
<dbReference type="GeneID" id="64603390"/>
<dbReference type="AlphaFoldDB" id="A0A9P7ARV8"/>
<evidence type="ECO:0000313" key="2">
    <source>
        <dbReference type="EMBL" id="KAG1794170.1"/>
    </source>
</evidence>
<protein>
    <submittedName>
        <fullName evidence="2">Uncharacterized protein</fullName>
    </submittedName>
</protein>
<reference evidence="2" key="1">
    <citation type="journal article" date="2020" name="New Phytol.">
        <title>Comparative genomics reveals dynamic genome evolution in host specialist ectomycorrhizal fungi.</title>
        <authorList>
            <person name="Lofgren L.A."/>
            <person name="Nguyen N.H."/>
            <person name="Vilgalys R."/>
            <person name="Ruytinx J."/>
            <person name="Liao H.L."/>
            <person name="Branco S."/>
            <person name="Kuo A."/>
            <person name="LaButti K."/>
            <person name="Lipzen A."/>
            <person name="Andreopoulos W."/>
            <person name="Pangilinan J."/>
            <person name="Riley R."/>
            <person name="Hundley H."/>
            <person name="Na H."/>
            <person name="Barry K."/>
            <person name="Grigoriev I.V."/>
            <person name="Stajich J.E."/>
            <person name="Kennedy P.G."/>
        </authorList>
    </citation>
    <scope>NUCLEOTIDE SEQUENCE</scope>
    <source>
        <strain evidence="2">S12</strain>
    </source>
</reference>
<dbReference type="RefSeq" id="XP_041160398.1">
    <property type="nucleotide sequence ID" value="XM_041309626.1"/>
</dbReference>
<keyword evidence="1" id="KW-0472">Membrane</keyword>
<evidence type="ECO:0000313" key="3">
    <source>
        <dbReference type="Proteomes" id="UP000719766"/>
    </source>
</evidence>
<keyword evidence="3" id="KW-1185">Reference proteome</keyword>
<gene>
    <name evidence="2" type="ORF">HD556DRAFT_1536260</name>
</gene>
<dbReference type="Proteomes" id="UP000719766">
    <property type="component" value="Unassembled WGS sequence"/>
</dbReference>
<name>A0A9P7ARV8_9AGAM</name>
<proteinExistence type="predicted"/>
<comment type="caution">
    <text evidence="2">The sequence shown here is derived from an EMBL/GenBank/DDBJ whole genome shotgun (WGS) entry which is preliminary data.</text>
</comment>
<feature type="transmembrane region" description="Helical" evidence="1">
    <location>
        <begin position="14"/>
        <end position="31"/>
    </location>
</feature>
<organism evidence="2 3">
    <name type="scientific">Suillus plorans</name>
    <dbReference type="NCBI Taxonomy" id="116603"/>
    <lineage>
        <taxon>Eukaryota</taxon>
        <taxon>Fungi</taxon>
        <taxon>Dikarya</taxon>
        <taxon>Basidiomycota</taxon>
        <taxon>Agaricomycotina</taxon>
        <taxon>Agaricomycetes</taxon>
        <taxon>Agaricomycetidae</taxon>
        <taxon>Boletales</taxon>
        <taxon>Suillineae</taxon>
        <taxon>Suillaceae</taxon>
        <taxon>Suillus</taxon>
    </lineage>
</organism>
<dbReference type="EMBL" id="JABBWE010000027">
    <property type="protein sequence ID" value="KAG1794170.1"/>
    <property type="molecule type" value="Genomic_DNA"/>
</dbReference>
<keyword evidence="1" id="KW-0812">Transmembrane</keyword>
<keyword evidence="1" id="KW-1133">Transmembrane helix</keyword>
<feature type="transmembrane region" description="Helical" evidence="1">
    <location>
        <begin position="52"/>
        <end position="76"/>
    </location>
</feature>
<dbReference type="OrthoDB" id="2693136at2759"/>